<dbReference type="AlphaFoldDB" id="A0A317DK49"/>
<evidence type="ECO:0000313" key="3">
    <source>
        <dbReference type="EMBL" id="PWR15031.1"/>
    </source>
</evidence>
<dbReference type="EMBL" id="QGKS01000202">
    <property type="protein sequence ID" value="PWR15031.1"/>
    <property type="molecule type" value="Genomic_DNA"/>
</dbReference>
<protein>
    <submittedName>
        <fullName evidence="3">Uncharacterized protein</fullName>
    </submittedName>
</protein>
<dbReference type="Proteomes" id="UP000246050">
    <property type="component" value="Unassembled WGS sequence"/>
</dbReference>
<comment type="caution">
    <text evidence="3">The sequence shown here is derived from an EMBL/GenBank/DDBJ whole genome shotgun (WGS) entry which is preliminary data.</text>
</comment>
<reference evidence="3 4" key="1">
    <citation type="submission" date="2018-05" db="EMBL/GenBank/DDBJ databases">
        <title>Micromonosporas from Atacama Desert.</title>
        <authorList>
            <person name="Carro L."/>
            <person name="Golinska P."/>
            <person name="Klenk H.-P."/>
            <person name="Goodfellow M."/>
        </authorList>
    </citation>
    <scope>NUCLEOTIDE SEQUENCE [LARGE SCALE GENOMIC DNA]</scope>
    <source>
        <strain evidence="3 4">4G51</strain>
    </source>
</reference>
<dbReference type="PROSITE" id="PS51257">
    <property type="entry name" value="PROKAR_LIPOPROTEIN"/>
    <property type="match status" value="1"/>
</dbReference>
<accession>A0A317DK49</accession>
<feature type="region of interest" description="Disordered" evidence="1">
    <location>
        <begin position="24"/>
        <end position="60"/>
    </location>
</feature>
<feature type="signal peptide" evidence="2">
    <location>
        <begin position="1"/>
        <end position="19"/>
    </location>
</feature>
<evidence type="ECO:0000256" key="2">
    <source>
        <dbReference type="SAM" id="SignalP"/>
    </source>
</evidence>
<feature type="compositionally biased region" description="Low complexity" evidence="1">
    <location>
        <begin position="24"/>
        <end position="58"/>
    </location>
</feature>
<name>A0A317DK49_9ACTN</name>
<keyword evidence="2" id="KW-0732">Signal</keyword>
<evidence type="ECO:0000256" key="1">
    <source>
        <dbReference type="SAM" id="MobiDB-lite"/>
    </source>
</evidence>
<gene>
    <name evidence="3" type="ORF">DKT69_13225</name>
</gene>
<organism evidence="3 4">
    <name type="scientific">Micromonospora sicca</name>
    <dbReference type="NCBI Taxonomy" id="2202420"/>
    <lineage>
        <taxon>Bacteria</taxon>
        <taxon>Bacillati</taxon>
        <taxon>Actinomycetota</taxon>
        <taxon>Actinomycetes</taxon>
        <taxon>Micromonosporales</taxon>
        <taxon>Micromonosporaceae</taxon>
        <taxon>Micromonospora</taxon>
    </lineage>
</organism>
<proteinExistence type="predicted"/>
<evidence type="ECO:0000313" key="4">
    <source>
        <dbReference type="Proteomes" id="UP000246050"/>
    </source>
</evidence>
<dbReference type="RefSeq" id="WP_109801870.1">
    <property type="nucleotide sequence ID" value="NZ_QGKS01000202.1"/>
</dbReference>
<feature type="chain" id="PRO_5038816679" evidence="2">
    <location>
        <begin position="20"/>
        <end position="78"/>
    </location>
</feature>
<sequence>MRPQRVPLLASLVVLLAVACATDHDGAASPPSTASTPGASTAVTASATAPPSTDVAPSQTVGDWRVTYGWPCPTRRPR</sequence>